<dbReference type="InterPro" id="IPR039261">
    <property type="entry name" value="FNR_nucleotide-bd"/>
</dbReference>
<dbReference type="AlphaFoldDB" id="A0A443HRH9"/>
<evidence type="ECO:0000256" key="13">
    <source>
        <dbReference type="SAM" id="Phobius"/>
    </source>
</evidence>
<dbReference type="SUPFAM" id="SSF63380">
    <property type="entry name" value="Riboflavin synthase domain-like"/>
    <property type="match status" value="1"/>
</dbReference>
<dbReference type="PANTHER" id="PTHR32361">
    <property type="entry name" value="FERRIC/CUPRIC REDUCTASE TRANSMEMBRANE COMPONENT"/>
    <property type="match status" value="1"/>
</dbReference>
<dbReference type="PANTHER" id="PTHR32361:SF23">
    <property type="entry name" value="FERRIC-CHELATE REDUCTASE"/>
    <property type="match status" value="1"/>
</dbReference>
<accession>A0A443HRH9</accession>
<dbReference type="GO" id="GO:0006879">
    <property type="term" value="P:intracellular iron ion homeostasis"/>
    <property type="evidence" value="ECO:0007669"/>
    <property type="project" value="TreeGrafter"/>
</dbReference>
<evidence type="ECO:0000256" key="2">
    <source>
        <dbReference type="ARBA" id="ARBA00006278"/>
    </source>
</evidence>
<keyword evidence="7" id="KW-0249">Electron transport</keyword>
<feature type="transmembrane region" description="Helical" evidence="13">
    <location>
        <begin position="288"/>
        <end position="308"/>
    </location>
</feature>
<evidence type="ECO:0000256" key="6">
    <source>
        <dbReference type="ARBA" id="ARBA00022692"/>
    </source>
</evidence>
<dbReference type="GO" id="GO:0052851">
    <property type="term" value="F:ferric-chelate reductase (NADPH) activity"/>
    <property type="evidence" value="ECO:0007669"/>
    <property type="project" value="UniProtKB-EC"/>
</dbReference>
<keyword evidence="8 13" id="KW-1133">Transmembrane helix</keyword>
<keyword evidence="6 13" id="KW-0812">Transmembrane</keyword>
<dbReference type="EC" id="1.16.1.9" evidence="3"/>
<dbReference type="VEuPathDB" id="FungiDB:C8Q69DRAFT_507813"/>
<evidence type="ECO:0000256" key="3">
    <source>
        <dbReference type="ARBA" id="ARBA00012668"/>
    </source>
</evidence>
<comment type="caution">
    <text evidence="15">The sequence shown here is derived from an EMBL/GenBank/DDBJ whole genome shotgun (WGS) entry which is preliminary data.</text>
</comment>
<dbReference type="Gene3D" id="3.40.50.80">
    <property type="entry name" value="Nucleotide-binding domain of ferredoxin-NADP reductase (FNR) module"/>
    <property type="match status" value="1"/>
</dbReference>
<dbReference type="InterPro" id="IPR013121">
    <property type="entry name" value="Fe_red_NAD-bd_6"/>
</dbReference>
<feature type="transmembrane region" description="Helical" evidence="13">
    <location>
        <begin position="158"/>
        <end position="183"/>
    </location>
</feature>
<dbReference type="InterPro" id="IPR013130">
    <property type="entry name" value="Fe3_Rdtase_TM_dom"/>
</dbReference>
<sequence length="613" mass="68179">MGLPGLDQPVMLHSSRMDMCKLTPEQCAYRGRKWVYWYKDDYYFGHGTVYFIVVLIALFAAAHLARLAHQSRGIKSGKSIVSSRFLSRPLAIFRFFSYRSFAIKSLGWYSPTLGVILIGCAAWVYFGILTLGPKPYYWPNTATVNYGSSPPIATRSGFMALALLPFTVFLAAKWNFITIVTGISHERLQVFHRWTAWLMFTLSLIHTFPFIVYHIHKGDMVHQWKTQVFYWTGVAAIIPQAWLTCMSIGPIRNRFYETFKAFHYVAAALFIVFLFIHCDFRLTSWDYFIALVIVYGLSLCGGAIKAYVLNGFQHRAALEIQADGTVKMSILTHISWRPGQHMFVRFVGNSLGFQHSLATHPFSISSLPYEGKIGTGINQLVFYVKPHGGITRRMQAFAKERGGQTIPVLLDGPYGGIDSTAFDTFERFYFIAGGSGGSTILPLLGSLVRKAARQQLLTKEAGSAESLKSLDVQILWAVKSQESIGWFREAVSTILSEPFPGSLRISVHVTQTALNPQAQGDAAESTKSINVSDESLPQTDDLLSVQLTGKRPDLPALIRAATTEDTRPLAIAACGPASMLLDVRNAAAQAQVAIIADRPNTASRVWLHTENFS</sequence>
<dbReference type="STRING" id="264951.A0A443HRH9"/>
<dbReference type="SUPFAM" id="SSF52343">
    <property type="entry name" value="Ferredoxin reductase-like, C-terminal NADP-linked domain"/>
    <property type="match status" value="1"/>
</dbReference>
<dbReference type="InterPro" id="IPR051410">
    <property type="entry name" value="Ferric/Cupric_Reductase"/>
</dbReference>
<dbReference type="Pfam" id="PF08022">
    <property type="entry name" value="FAD_binding_8"/>
    <property type="match status" value="1"/>
</dbReference>
<proteinExistence type="inferred from homology"/>
<feature type="transmembrane region" description="Helical" evidence="13">
    <location>
        <begin position="106"/>
        <end position="128"/>
    </location>
</feature>
<feature type="transmembrane region" description="Helical" evidence="13">
    <location>
        <begin position="228"/>
        <end position="249"/>
    </location>
</feature>
<evidence type="ECO:0000256" key="12">
    <source>
        <dbReference type="ARBA" id="ARBA00048483"/>
    </source>
</evidence>
<dbReference type="CDD" id="cd06186">
    <property type="entry name" value="NOX_Duox_like_FAD_NADP"/>
    <property type="match status" value="1"/>
</dbReference>
<evidence type="ECO:0000256" key="11">
    <source>
        <dbReference type="ARBA" id="ARBA00023136"/>
    </source>
</evidence>
<dbReference type="SFLD" id="SFLDG01168">
    <property type="entry name" value="Ferric_reductase_subgroup_(FRE"/>
    <property type="match status" value="1"/>
</dbReference>
<evidence type="ECO:0000256" key="5">
    <source>
        <dbReference type="ARBA" id="ARBA00022475"/>
    </source>
</evidence>
<dbReference type="GO" id="GO:0015677">
    <property type="term" value="P:copper ion import"/>
    <property type="evidence" value="ECO:0007669"/>
    <property type="project" value="TreeGrafter"/>
</dbReference>
<gene>
    <name evidence="15" type="ORF">C8Q69DRAFT_507813</name>
</gene>
<dbReference type="GeneID" id="39602199"/>
<organism evidence="15 16">
    <name type="scientific">Byssochlamys spectabilis</name>
    <name type="common">Paecilomyces variotii</name>
    <dbReference type="NCBI Taxonomy" id="264951"/>
    <lineage>
        <taxon>Eukaryota</taxon>
        <taxon>Fungi</taxon>
        <taxon>Dikarya</taxon>
        <taxon>Ascomycota</taxon>
        <taxon>Pezizomycotina</taxon>
        <taxon>Eurotiomycetes</taxon>
        <taxon>Eurotiomycetidae</taxon>
        <taxon>Eurotiales</taxon>
        <taxon>Thermoascaceae</taxon>
        <taxon>Paecilomyces</taxon>
    </lineage>
</organism>
<feature type="transmembrane region" description="Helical" evidence="13">
    <location>
        <begin position="195"/>
        <end position="216"/>
    </location>
</feature>
<evidence type="ECO:0000256" key="10">
    <source>
        <dbReference type="ARBA" id="ARBA00023065"/>
    </source>
</evidence>
<dbReference type="Proteomes" id="UP000283841">
    <property type="component" value="Unassembled WGS sequence"/>
</dbReference>
<evidence type="ECO:0000259" key="14">
    <source>
        <dbReference type="PROSITE" id="PS51384"/>
    </source>
</evidence>
<dbReference type="Pfam" id="PF08030">
    <property type="entry name" value="NAD_binding_6"/>
    <property type="match status" value="1"/>
</dbReference>
<dbReference type="InterPro" id="IPR017927">
    <property type="entry name" value="FAD-bd_FR_type"/>
</dbReference>
<name>A0A443HRH9_BYSSP</name>
<evidence type="ECO:0000256" key="1">
    <source>
        <dbReference type="ARBA" id="ARBA00004651"/>
    </source>
</evidence>
<evidence type="ECO:0000256" key="8">
    <source>
        <dbReference type="ARBA" id="ARBA00022989"/>
    </source>
</evidence>
<comment type="catalytic activity">
    <reaction evidence="12">
        <text>2 a Fe(II)-siderophore + NADP(+) + H(+) = 2 a Fe(III)-siderophore + NADPH</text>
        <dbReference type="Rhea" id="RHEA:28795"/>
        <dbReference type="Rhea" id="RHEA-COMP:11342"/>
        <dbReference type="Rhea" id="RHEA-COMP:11344"/>
        <dbReference type="ChEBI" id="CHEBI:15378"/>
        <dbReference type="ChEBI" id="CHEBI:29033"/>
        <dbReference type="ChEBI" id="CHEBI:29034"/>
        <dbReference type="ChEBI" id="CHEBI:57783"/>
        <dbReference type="ChEBI" id="CHEBI:58349"/>
        <dbReference type="EC" id="1.16.1.9"/>
    </reaction>
</comment>
<protein>
    <recommendedName>
        <fullName evidence="3">ferric-chelate reductase (NADPH)</fullName>
        <ecNumber evidence="3">1.16.1.9</ecNumber>
    </recommendedName>
</protein>
<keyword evidence="10" id="KW-0406">Ion transport</keyword>
<feature type="transmembrane region" description="Helical" evidence="13">
    <location>
        <begin position="43"/>
        <end position="65"/>
    </location>
</feature>
<evidence type="ECO:0000256" key="4">
    <source>
        <dbReference type="ARBA" id="ARBA00022448"/>
    </source>
</evidence>
<dbReference type="GO" id="GO:0006826">
    <property type="term" value="P:iron ion transport"/>
    <property type="evidence" value="ECO:0007669"/>
    <property type="project" value="TreeGrafter"/>
</dbReference>
<keyword evidence="4" id="KW-0813">Transport</keyword>
<comment type="subcellular location">
    <subcellularLocation>
        <location evidence="1">Cell membrane</location>
        <topology evidence="1">Multi-pass membrane protein</topology>
    </subcellularLocation>
</comment>
<evidence type="ECO:0000313" key="16">
    <source>
        <dbReference type="Proteomes" id="UP000283841"/>
    </source>
</evidence>
<dbReference type="Pfam" id="PF01794">
    <property type="entry name" value="Ferric_reduct"/>
    <property type="match status" value="1"/>
</dbReference>
<dbReference type="PROSITE" id="PS51384">
    <property type="entry name" value="FAD_FR"/>
    <property type="match status" value="1"/>
</dbReference>
<reference evidence="15 16" key="1">
    <citation type="journal article" date="2018" name="Front. Microbiol.">
        <title>Genomic and genetic insights into a cosmopolitan fungus, Paecilomyces variotii (Eurotiales).</title>
        <authorList>
            <person name="Urquhart A.S."/>
            <person name="Mondo S.J."/>
            <person name="Makela M.R."/>
            <person name="Hane J.K."/>
            <person name="Wiebenga A."/>
            <person name="He G."/>
            <person name="Mihaltcheva S."/>
            <person name="Pangilinan J."/>
            <person name="Lipzen A."/>
            <person name="Barry K."/>
            <person name="de Vries R.P."/>
            <person name="Grigoriev I.V."/>
            <person name="Idnurm A."/>
        </authorList>
    </citation>
    <scope>NUCLEOTIDE SEQUENCE [LARGE SCALE GENOMIC DNA]</scope>
    <source>
        <strain evidence="15 16">CBS 101075</strain>
    </source>
</reference>
<dbReference type="InterPro" id="IPR017938">
    <property type="entry name" value="Riboflavin_synthase-like_b-brl"/>
</dbReference>
<comment type="similarity">
    <text evidence="2">Belongs to the ferric reductase (FRE) family.</text>
</comment>
<dbReference type="GO" id="GO:0005886">
    <property type="term" value="C:plasma membrane"/>
    <property type="evidence" value="ECO:0007669"/>
    <property type="project" value="UniProtKB-SubCell"/>
</dbReference>
<feature type="domain" description="FAD-binding FR-type" evidence="14">
    <location>
        <begin position="284"/>
        <end position="420"/>
    </location>
</feature>
<evidence type="ECO:0000313" key="15">
    <source>
        <dbReference type="EMBL" id="RWQ94438.1"/>
    </source>
</evidence>
<dbReference type="EMBL" id="RCNU01000007">
    <property type="protein sequence ID" value="RWQ94438.1"/>
    <property type="molecule type" value="Genomic_DNA"/>
</dbReference>
<keyword evidence="11 13" id="KW-0472">Membrane</keyword>
<feature type="transmembrane region" description="Helical" evidence="13">
    <location>
        <begin position="261"/>
        <end position="282"/>
    </location>
</feature>
<dbReference type="SFLD" id="SFLDS00052">
    <property type="entry name" value="Ferric_Reductase_Domain"/>
    <property type="match status" value="1"/>
</dbReference>
<evidence type="ECO:0000256" key="9">
    <source>
        <dbReference type="ARBA" id="ARBA00023002"/>
    </source>
</evidence>
<keyword evidence="5" id="KW-1003">Cell membrane</keyword>
<dbReference type="RefSeq" id="XP_028484083.1">
    <property type="nucleotide sequence ID" value="XM_028632922.1"/>
</dbReference>
<keyword evidence="16" id="KW-1185">Reference proteome</keyword>
<evidence type="ECO:0000256" key="7">
    <source>
        <dbReference type="ARBA" id="ARBA00022982"/>
    </source>
</evidence>
<keyword evidence="9" id="KW-0560">Oxidoreductase</keyword>
<dbReference type="InterPro" id="IPR013112">
    <property type="entry name" value="FAD-bd_8"/>
</dbReference>